<gene>
    <name evidence="1" type="ORF">SBAD_LOCUS899</name>
</gene>
<dbReference type="EMBL" id="UZAM01006653">
    <property type="protein sequence ID" value="VDO92517.1"/>
    <property type="molecule type" value="Genomic_DNA"/>
</dbReference>
<dbReference type="Proteomes" id="UP000270296">
    <property type="component" value="Unassembled WGS sequence"/>
</dbReference>
<proteinExistence type="predicted"/>
<organism evidence="3">
    <name type="scientific">Soboliphyme baturini</name>
    <dbReference type="NCBI Taxonomy" id="241478"/>
    <lineage>
        <taxon>Eukaryota</taxon>
        <taxon>Metazoa</taxon>
        <taxon>Ecdysozoa</taxon>
        <taxon>Nematoda</taxon>
        <taxon>Enoplea</taxon>
        <taxon>Dorylaimia</taxon>
        <taxon>Dioctophymatida</taxon>
        <taxon>Dioctophymatoidea</taxon>
        <taxon>Soboliphymatidae</taxon>
        <taxon>Soboliphyme</taxon>
    </lineage>
</organism>
<reference evidence="1 2" key="2">
    <citation type="submission" date="2018-11" db="EMBL/GenBank/DDBJ databases">
        <authorList>
            <consortium name="Pathogen Informatics"/>
        </authorList>
    </citation>
    <scope>NUCLEOTIDE SEQUENCE [LARGE SCALE GENOMIC DNA]</scope>
</reference>
<reference evidence="3" key="1">
    <citation type="submission" date="2016-06" db="UniProtKB">
        <authorList>
            <consortium name="WormBaseParasite"/>
        </authorList>
    </citation>
    <scope>IDENTIFICATION</scope>
</reference>
<accession>A0A183IBA5</accession>
<evidence type="ECO:0000313" key="3">
    <source>
        <dbReference type="WBParaSite" id="SBAD_0000092201-mRNA-1"/>
    </source>
</evidence>
<dbReference type="WBParaSite" id="SBAD_0000092201-mRNA-1">
    <property type="protein sequence ID" value="SBAD_0000092201-mRNA-1"/>
    <property type="gene ID" value="SBAD_0000092201"/>
</dbReference>
<dbReference type="AlphaFoldDB" id="A0A183IBA5"/>
<evidence type="ECO:0000313" key="1">
    <source>
        <dbReference type="EMBL" id="VDO92517.1"/>
    </source>
</evidence>
<sequence>MRVVLSVSDAEFIEQNEEGSAVCRRVGRLDPCPSSVGIFPERRVASVPCCRRFHHGHQPTFLLILPFGTVPTKQFSPVLPYPILALNSPFKFFFLLEAQRANLGDFTCTRRFWETGFFADYNPDSSYFLRV</sequence>
<evidence type="ECO:0000313" key="2">
    <source>
        <dbReference type="Proteomes" id="UP000270296"/>
    </source>
</evidence>
<name>A0A183IBA5_9BILA</name>
<protein>
    <submittedName>
        <fullName evidence="1 3">Uncharacterized protein</fullName>
    </submittedName>
</protein>
<keyword evidence="2" id="KW-1185">Reference proteome</keyword>